<reference evidence="4 5" key="1">
    <citation type="submission" date="2016-03" db="EMBL/GenBank/DDBJ databases">
        <authorList>
            <person name="Ploux O."/>
        </authorList>
    </citation>
    <scope>NUCLEOTIDE SEQUENCE [LARGE SCALE GENOMIC DNA]</scope>
    <source>
        <strain evidence="4 5">URUG2</strain>
    </source>
</reference>
<dbReference type="Pfam" id="PF09130">
    <property type="entry name" value="DUF1932"/>
    <property type="match status" value="1"/>
</dbReference>
<accession>A0A2D3UQX9</accession>
<dbReference type="InterPro" id="IPR008927">
    <property type="entry name" value="6-PGluconate_DH-like_C_sf"/>
</dbReference>
<dbReference type="SUPFAM" id="SSF51735">
    <property type="entry name" value="NAD(P)-binding Rossmann-fold domains"/>
    <property type="match status" value="1"/>
</dbReference>
<keyword evidence="5" id="KW-1185">Reference proteome</keyword>
<dbReference type="OrthoDB" id="9988102at2759"/>
<dbReference type="STRING" id="112498.A0A2D3UQX9"/>
<feature type="domain" description="Phosphogluconate dehydrogenase NAD-binding putative C-terminal" evidence="3">
    <location>
        <begin position="190"/>
        <end position="261"/>
    </location>
</feature>
<proteinExistence type="inferred from homology"/>
<evidence type="ECO:0008006" key="6">
    <source>
        <dbReference type="Google" id="ProtNLM"/>
    </source>
</evidence>
<dbReference type="PANTHER" id="PTHR43580:SF2">
    <property type="entry name" value="CYTOKINE-LIKE NUCLEAR FACTOR N-PAC"/>
    <property type="match status" value="1"/>
</dbReference>
<comment type="similarity">
    <text evidence="1">Belongs to the HIBADH-related family. NP60 subfamily.</text>
</comment>
<gene>
    <name evidence="4" type="ORF">RCC_02662</name>
</gene>
<dbReference type="Gene3D" id="3.40.50.720">
    <property type="entry name" value="NAD(P)-binding Rossmann-like Domain"/>
    <property type="match status" value="1"/>
</dbReference>
<dbReference type="Pfam" id="PF03446">
    <property type="entry name" value="NAD_binding_2"/>
    <property type="match status" value="1"/>
</dbReference>
<dbReference type="InterPro" id="IPR036291">
    <property type="entry name" value="NAD(P)-bd_dom_sf"/>
</dbReference>
<organism evidence="4 5">
    <name type="scientific">Ramularia collo-cygni</name>
    <dbReference type="NCBI Taxonomy" id="112498"/>
    <lineage>
        <taxon>Eukaryota</taxon>
        <taxon>Fungi</taxon>
        <taxon>Dikarya</taxon>
        <taxon>Ascomycota</taxon>
        <taxon>Pezizomycotina</taxon>
        <taxon>Dothideomycetes</taxon>
        <taxon>Dothideomycetidae</taxon>
        <taxon>Mycosphaerellales</taxon>
        <taxon>Mycosphaerellaceae</taxon>
        <taxon>Ramularia</taxon>
    </lineage>
</organism>
<dbReference type="InterPro" id="IPR013328">
    <property type="entry name" value="6PGD_dom2"/>
</dbReference>
<sequence>MGAGIARLLLANDFHVIANVSDRSQATQERAAKCKIELVGSDAELCKTSDYILSIVPPRDAIATAQRVVGAMSGRVRPLYYIDLNAISPRSAREIHDIFLKTSPNVRYIDGGIIGNPPMQQADGTFKRPSIPLSGPHSLVDAVPSGDKLRQVLNVRHINEVIGTATGLKMCFASLTKGFTALAIQSYTTAQNLGVLDELKTELDLFSPDTRTRAEKGLVSMPPKAYRWINEMEQIAETHEADGGFLAVESTFRSIARVYDLVKESELGNEFTEHRVRGQTAQDVAALMVEATDRRKLKKD</sequence>
<dbReference type="GO" id="GO:0050661">
    <property type="term" value="F:NADP binding"/>
    <property type="evidence" value="ECO:0007669"/>
    <property type="project" value="InterPro"/>
</dbReference>
<dbReference type="PANTHER" id="PTHR43580">
    <property type="entry name" value="OXIDOREDUCTASE GLYR1-RELATED"/>
    <property type="match status" value="1"/>
</dbReference>
<dbReference type="RefSeq" id="XP_023623721.1">
    <property type="nucleotide sequence ID" value="XM_023767953.1"/>
</dbReference>
<dbReference type="InterPro" id="IPR051265">
    <property type="entry name" value="HIBADH-related_NP60_sf"/>
</dbReference>
<evidence type="ECO:0000259" key="3">
    <source>
        <dbReference type="Pfam" id="PF09130"/>
    </source>
</evidence>
<dbReference type="Proteomes" id="UP000225277">
    <property type="component" value="Unassembled WGS sequence"/>
</dbReference>
<dbReference type="InterPro" id="IPR015814">
    <property type="entry name" value="Pgluconate_DH_NAD-bd_C"/>
</dbReference>
<feature type="domain" description="6-phosphogluconate dehydrogenase NADP-binding" evidence="2">
    <location>
        <begin position="1"/>
        <end position="116"/>
    </location>
</feature>
<dbReference type="GeneID" id="35597876"/>
<protein>
    <recommendedName>
        <fullName evidence="6">6-phosphogluconate dehydrogenase C-terminal domain-like protein</fullName>
    </recommendedName>
</protein>
<evidence type="ECO:0000259" key="2">
    <source>
        <dbReference type="Pfam" id="PF03446"/>
    </source>
</evidence>
<dbReference type="AlphaFoldDB" id="A0A2D3UQX9"/>
<dbReference type="Gene3D" id="1.10.1040.10">
    <property type="entry name" value="N-(1-d-carboxylethyl)-l-norvaline Dehydrogenase, domain 2"/>
    <property type="match status" value="1"/>
</dbReference>
<name>A0A2D3UQX9_9PEZI</name>
<dbReference type="SUPFAM" id="SSF48179">
    <property type="entry name" value="6-phosphogluconate dehydrogenase C-terminal domain-like"/>
    <property type="match status" value="1"/>
</dbReference>
<evidence type="ECO:0000256" key="1">
    <source>
        <dbReference type="ARBA" id="ARBA00007598"/>
    </source>
</evidence>
<dbReference type="EMBL" id="FJUY01000003">
    <property type="protein sequence ID" value="CZT16828.1"/>
    <property type="molecule type" value="Genomic_DNA"/>
</dbReference>
<evidence type="ECO:0000313" key="4">
    <source>
        <dbReference type="EMBL" id="CZT16828.1"/>
    </source>
</evidence>
<dbReference type="InterPro" id="IPR006115">
    <property type="entry name" value="6PGDH_NADP-bd"/>
</dbReference>
<evidence type="ECO:0000313" key="5">
    <source>
        <dbReference type="Proteomes" id="UP000225277"/>
    </source>
</evidence>